<sequence>MDLVERWGMFKVITTRLLLICCRQAFSFPFPWMGQCLFPLPVSQCSWALRFEFFTTPKNVDWTRFAKTAV</sequence>
<evidence type="ECO:0000313" key="2">
    <source>
        <dbReference type="Proteomes" id="UP001062846"/>
    </source>
</evidence>
<dbReference type="Proteomes" id="UP001062846">
    <property type="component" value="Chromosome 6"/>
</dbReference>
<evidence type="ECO:0000313" key="1">
    <source>
        <dbReference type="EMBL" id="KAI8551312.1"/>
    </source>
</evidence>
<protein>
    <submittedName>
        <fullName evidence="1">Uncharacterized protein</fullName>
    </submittedName>
</protein>
<gene>
    <name evidence="1" type="ORF">RHMOL_Rhmol06G0176300</name>
</gene>
<dbReference type="EMBL" id="CM046393">
    <property type="protein sequence ID" value="KAI8551312.1"/>
    <property type="molecule type" value="Genomic_DNA"/>
</dbReference>
<comment type="caution">
    <text evidence="1">The sequence shown here is derived from an EMBL/GenBank/DDBJ whole genome shotgun (WGS) entry which is preliminary data.</text>
</comment>
<proteinExistence type="predicted"/>
<keyword evidence="2" id="KW-1185">Reference proteome</keyword>
<reference evidence="1" key="1">
    <citation type="submission" date="2022-02" db="EMBL/GenBank/DDBJ databases">
        <title>Plant Genome Project.</title>
        <authorList>
            <person name="Zhang R.-G."/>
        </authorList>
    </citation>
    <scope>NUCLEOTIDE SEQUENCE</scope>
    <source>
        <strain evidence="1">AT1</strain>
    </source>
</reference>
<organism evidence="1 2">
    <name type="scientific">Rhododendron molle</name>
    <name type="common">Chinese azalea</name>
    <name type="synonym">Azalea mollis</name>
    <dbReference type="NCBI Taxonomy" id="49168"/>
    <lineage>
        <taxon>Eukaryota</taxon>
        <taxon>Viridiplantae</taxon>
        <taxon>Streptophyta</taxon>
        <taxon>Embryophyta</taxon>
        <taxon>Tracheophyta</taxon>
        <taxon>Spermatophyta</taxon>
        <taxon>Magnoliopsida</taxon>
        <taxon>eudicotyledons</taxon>
        <taxon>Gunneridae</taxon>
        <taxon>Pentapetalae</taxon>
        <taxon>asterids</taxon>
        <taxon>Ericales</taxon>
        <taxon>Ericaceae</taxon>
        <taxon>Ericoideae</taxon>
        <taxon>Rhodoreae</taxon>
        <taxon>Rhododendron</taxon>
    </lineage>
</organism>
<name>A0ACC0NEZ9_RHOML</name>
<accession>A0ACC0NEZ9</accession>